<evidence type="ECO:0000313" key="3">
    <source>
        <dbReference type="EMBL" id="RXK38575.1"/>
    </source>
</evidence>
<feature type="region of interest" description="Disordered" evidence="2">
    <location>
        <begin position="1"/>
        <end position="49"/>
    </location>
</feature>
<name>A0A4Q1BLA8_TREME</name>
<sequence>MSSSANTAAPGHPAAPPSIGPVTRSWLRGHRPRSSSLSSAPDDTTNQPITDDHIRTLCLEVLSNQITNPTSVLRNTLSGEHQIVARIENQIGQLQDDFQVFEGIHRTNTVDQDTKSNDLAAKLAALEAQVKELQDKLASTTTSLERDITTLKETAATAVPPPAQPSITITAPNVQTNPTTPAPVQVSNQTSTMKLKVSDLPKFSNNNNADSVGDGSIKYQLSFNKVVLLIPRSLRNFHYYFSLLPVTAVEQLLLNRPTVDEPRLTSRSESMSHPTRRAQTSKGV</sequence>
<keyword evidence="4" id="KW-1185">Reference proteome</keyword>
<protein>
    <submittedName>
        <fullName evidence="3">Uncharacterized protein</fullName>
    </submittedName>
</protein>
<dbReference type="VEuPathDB" id="FungiDB:TREMEDRAFT_66399"/>
<evidence type="ECO:0000256" key="1">
    <source>
        <dbReference type="SAM" id="Coils"/>
    </source>
</evidence>
<feature type="coiled-coil region" evidence="1">
    <location>
        <begin position="116"/>
        <end position="143"/>
    </location>
</feature>
<feature type="compositionally biased region" description="Polar residues" evidence="2">
    <location>
        <begin position="267"/>
        <end position="284"/>
    </location>
</feature>
<gene>
    <name evidence="3" type="ORF">M231_04081</name>
</gene>
<proteinExistence type="predicted"/>
<accession>A0A4Q1BLA8</accession>
<comment type="caution">
    <text evidence="3">The sequence shown here is derived from an EMBL/GenBank/DDBJ whole genome shotgun (WGS) entry which is preliminary data.</text>
</comment>
<keyword evidence="1" id="KW-0175">Coiled coil</keyword>
<evidence type="ECO:0000256" key="2">
    <source>
        <dbReference type="SAM" id="MobiDB-lite"/>
    </source>
</evidence>
<reference evidence="3 4" key="1">
    <citation type="submission" date="2016-06" db="EMBL/GenBank/DDBJ databases">
        <title>Evolution of pathogenesis and genome organization in the Tremellales.</title>
        <authorList>
            <person name="Cuomo C."/>
            <person name="Litvintseva A."/>
            <person name="Heitman J."/>
            <person name="Chen Y."/>
            <person name="Sun S."/>
            <person name="Springer D."/>
            <person name="Dromer F."/>
            <person name="Young S."/>
            <person name="Zeng Q."/>
            <person name="Chapman S."/>
            <person name="Gujja S."/>
            <person name="Saif S."/>
            <person name="Birren B."/>
        </authorList>
    </citation>
    <scope>NUCLEOTIDE SEQUENCE [LARGE SCALE GENOMIC DNA]</scope>
    <source>
        <strain evidence="3 4">ATCC 28783</strain>
    </source>
</reference>
<evidence type="ECO:0000313" key="4">
    <source>
        <dbReference type="Proteomes" id="UP000289152"/>
    </source>
</evidence>
<feature type="region of interest" description="Disordered" evidence="2">
    <location>
        <begin position="263"/>
        <end position="284"/>
    </location>
</feature>
<dbReference type="Proteomes" id="UP000289152">
    <property type="component" value="Unassembled WGS sequence"/>
</dbReference>
<feature type="compositionally biased region" description="Polar residues" evidence="2">
    <location>
        <begin position="34"/>
        <end position="49"/>
    </location>
</feature>
<dbReference type="AlphaFoldDB" id="A0A4Q1BLA8"/>
<organism evidence="3 4">
    <name type="scientific">Tremella mesenterica</name>
    <name type="common">Jelly fungus</name>
    <dbReference type="NCBI Taxonomy" id="5217"/>
    <lineage>
        <taxon>Eukaryota</taxon>
        <taxon>Fungi</taxon>
        <taxon>Dikarya</taxon>
        <taxon>Basidiomycota</taxon>
        <taxon>Agaricomycotina</taxon>
        <taxon>Tremellomycetes</taxon>
        <taxon>Tremellales</taxon>
        <taxon>Tremellaceae</taxon>
        <taxon>Tremella</taxon>
    </lineage>
</organism>
<dbReference type="InParanoid" id="A0A4Q1BLA8"/>
<dbReference type="EMBL" id="SDIL01000045">
    <property type="protein sequence ID" value="RXK38575.1"/>
    <property type="molecule type" value="Genomic_DNA"/>
</dbReference>